<feature type="transmembrane region" description="Helical" evidence="1">
    <location>
        <begin position="90"/>
        <end position="113"/>
    </location>
</feature>
<keyword evidence="1" id="KW-1133">Transmembrane helix</keyword>
<keyword evidence="1" id="KW-0472">Membrane</keyword>
<evidence type="ECO:0000256" key="1">
    <source>
        <dbReference type="SAM" id="Phobius"/>
    </source>
</evidence>
<dbReference type="EMBL" id="JBEPLW010000003">
    <property type="protein sequence ID" value="MET3575080.1"/>
    <property type="molecule type" value="Genomic_DNA"/>
</dbReference>
<accession>A0ABV2G9Y6</accession>
<keyword evidence="3" id="KW-1185">Reference proteome</keyword>
<gene>
    <name evidence="2" type="ORF">ABID49_000964</name>
</gene>
<organism evidence="2 3">
    <name type="scientific">Bhargavaea ullalensis</name>
    <dbReference type="NCBI Taxonomy" id="1265685"/>
    <lineage>
        <taxon>Bacteria</taxon>
        <taxon>Bacillati</taxon>
        <taxon>Bacillota</taxon>
        <taxon>Bacilli</taxon>
        <taxon>Bacillales</taxon>
        <taxon>Caryophanaceae</taxon>
        <taxon>Bhargavaea</taxon>
    </lineage>
</organism>
<protein>
    <submittedName>
        <fullName evidence="2">Uncharacterized protein</fullName>
    </submittedName>
</protein>
<proteinExistence type="predicted"/>
<keyword evidence="1" id="KW-0812">Transmembrane</keyword>
<feature type="transmembrane region" description="Helical" evidence="1">
    <location>
        <begin position="125"/>
        <end position="148"/>
    </location>
</feature>
<evidence type="ECO:0000313" key="3">
    <source>
        <dbReference type="Proteomes" id="UP001549099"/>
    </source>
</evidence>
<dbReference type="Proteomes" id="UP001549099">
    <property type="component" value="Unassembled WGS sequence"/>
</dbReference>
<feature type="transmembrane region" description="Helical" evidence="1">
    <location>
        <begin position="173"/>
        <end position="192"/>
    </location>
</feature>
<reference evidence="2 3" key="1">
    <citation type="submission" date="2024-06" db="EMBL/GenBank/DDBJ databases">
        <title>Genomic Encyclopedia of Type Strains, Phase IV (KMG-IV): sequencing the most valuable type-strain genomes for metagenomic binning, comparative biology and taxonomic classification.</title>
        <authorList>
            <person name="Goeker M."/>
        </authorList>
    </citation>
    <scope>NUCLEOTIDE SEQUENCE [LARGE SCALE GENOMIC DNA]</scope>
    <source>
        <strain evidence="2 3">DSM 26128</strain>
    </source>
</reference>
<feature type="transmembrane region" description="Helical" evidence="1">
    <location>
        <begin position="24"/>
        <end position="46"/>
    </location>
</feature>
<sequence length="239" mass="27342">MLQEKDVYVFRKPLESGRQSPQNLAGNMVMAAFLQAGMFAGEYFILGYTSNHPWKEQILTLHFWFTSILISLSLLYSIPAVYRKSEKVQYLVSILVSQNLFGITFYLCALFVAAEGAGVPDHSMVAFTLTSLLTGLLVFFLVLLRLILKIRRGDYREGGRQDMWRETFEYKSYVPAATAAGLGIFFILQYVIRQNGWTDLGSLGFLVIGFGLFYAMMFVLPEQLVIFYCKFRFSEFHLT</sequence>
<dbReference type="RefSeq" id="WP_354195878.1">
    <property type="nucleotide sequence ID" value="NZ_JBEPLW010000003.1"/>
</dbReference>
<feature type="transmembrane region" description="Helical" evidence="1">
    <location>
        <begin position="204"/>
        <end position="229"/>
    </location>
</feature>
<name>A0ABV2G9Y6_9BACL</name>
<feature type="transmembrane region" description="Helical" evidence="1">
    <location>
        <begin position="58"/>
        <end position="78"/>
    </location>
</feature>
<comment type="caution">
    <text evidence="2">The sequence shown here is derived from an EMBL/GenBank/DDBJ whole genome shotgun (WGS) entry which is preliminary data.</text>
</comment>
<evidence type="ECO:0000313" key="2">
    <source>
        <dbReference type="EMBL" id="MET3575080.1"/>
    </source>
</evidence>